<dbReference type="OrthoDB" id="9788068at2"/>
<gene>
    <name evidence="6" type="ORF">CR159_11200</name>
</gene>
<feature type="domain" description="L-asparaginase N-terminal" evidence="4">
    <location>
        <begin position="10"/>
        <end position="200"/>
    </location>
</feature>
<dbReference type="InterPro" id="IPR040919">
    <property type="entry name" value="Asparaginase_C"/>
</dbReference>
<dbReference type="InterPro" id="IPR027474">
    <property type="entry name" value="L-asparaginase_N"/>
</dbReference>
<name>A0A2N4U4A8_9BURK</name>
<dbReference type="InterPro" id="IPR036152">
    <property type="entry name" value="Asp/glu_Ase-like_sf"/>
</dbReference>
<keyword evidence="7" id="KW-1185">Reference proteome</keyword>
<evidence type="ECO:0000313" key="7">
    <source>
        <dbReference type="Proteomes" id="UP000234190"/>
    </source>
</evidence>
<dbReference type="InterPro" id="IPR006034">
    <property type="entry name" value="Asparaginase/glutaminase-like"/>
</dbReference>
<dbReference type="Proteomes" id="UP000234190">
    <property type="component" value="Unassembled WGS sequence"/>
</dbReference>
<dbReference type="InterPro" id="IPR037152">
    <property type="entry name" value="L-asparaginase_N_sf"/>
</dbReference>
<dbReference type="AlphaFoldDB" id="A0A2N4U4A8"/>
<dbReference type="GO" id="GO:0004067">
    <property type="term" value="F:asparaginase activity"/>
    <property type="evidence" value="ECO:0007669"/>
    <property type="project" value="UniProtKB-UniRule"/>
</dbReference>
<proteinExistence type="inferred from homology"/>
<dbReference type="PANTHER" id="PTHR11707:SF28">
    <property type="entry name" value="60 KDA LYSOPHOSPHOLIPASE"/>
    <property type="match status" value="1"/>
</dbReference>
<comment type="similarity">
    <text evidence="1">Belongs to the asparaginase 1 family.</text>
</comment>
<dbReference type="PIRSF" id="PIRSF500176">
    <property type="entry name" value="L_ASNase"/>
    <property type="match status" value="1"/>
</dbReference>
<dbReference type="Gene3D" id="3.40.50.40">
    <property type="match status" value="1"/>
</dbReference>
<dbReference type="Gene3D" id="3.40.50.1170">
    <property type="entry name" value="L-asparaginase, N-terminal domain"/>
    <property type="match status" value="1"/>
</dbReference>
<dbReference type="InterPro" id="IPR027473">
    <property type="entry name" value="L-asparaginase_C"/>
</dbReference>
<feature type="active site" description="O-isoaspartyl threonine intermediate" evidence="3">
    <location>
        <position position="17"/>
    </location>
</feature>
<dbReference type="SMART" id="SM00870">
    <property type="entry name" value="Asparaginase"/>
    <property type="match status" value="1"/>
</dbReference>
<reference evidence="6 7" key="1">
    <citation type="submission" date="2017-10" db="EMBL/GenBank/DDBJ databases">
        <title>Two draft genome sequences of Pusillimonas sp. strains isolated from a nitrate- and radionuclide-contaminated groundwater in Russia.</title>
        <authorList>
            <person name="Grouzdev D.S."/>
            <person name="Tourova T.P."/>
            <person name="Goeva M.A."/>
            <person name="Babich T.L."/>
            <person name="Sokolova D.S."/>
            <person name="Abdullin R."/>
            <person name="Poltaraus A.B."/>
            <person name="Toshchakov S.V."/>
            <person name="Nazina T.N."/>
        </authorList>
    </citation>
    <scope>NUCLEOTIDE SEQUENCE [LARGE SCALE GENOMIC DNA]</scope>
    <source>
        <strain evidence="6 7">JR1/69-3-13</strain>
    </source>
</reference>
<evidence type="ECO:0000256" key="3">
    <source>
        <dbReference type="PIRSR" id="PIRSR001220-1"/>
    </source>
</evidence>
<dbReference type="Pfam" id="PF00710">
    <property type="entry name" value="Asparaginase"/>
    <property type="match status" value="1"/>
</dbReference>
<evidence type="ECO:0000256" key="2">
    <source>
        <dbReference type="ARBA" id="ARBA00022801"/>
    </source>
</evidence>
<evidence type="ECO:0000259" key="4">
    <source>
        <dbReference type="Pfam" id="PF00710"/>
    </source>
</evidence>
<feature type="domain" description="Asparaginase/glutaminase C-terminal" evidence="5">
    <location>
        <begin position="216"/>
        <end position="331"/>
    </location>
</feature>
<dbReference type="RefSeq" id="WP_102074039.1">
    <property type="nucleotide sequence ID" value="NZ_PDNW01000008.1"/>
</dbReference>
<comment type="caution">
    <text evidence="6">The sequence shown here is derived from an EMBL/GenBank/DDBJ whole genome shotgun (WGS) entry which is preliminary data.</text>
</comment>
<evidence type="ECO:0000256" key="1">
    <source>
        <dbReference type="ARBA" id="ARBA00010518"/>
    </source>
</evidence>
<accession>A0A2N4U4A8</accession>
<protein>
    <submittedName>
        <fullName evidence="6">L-asparaginase</fullName>
    </submittedName>
</protein>
<dbReference type="PRINTS" id="PR00139">
    <property type="entry name" value="ASNGLNASE"/>
</dbReference>
<dbReference type="PROSITE" id="PS51732">
    <property type="entry name" value="ASN_GLN_ASE_3"/>
    <property type="match status" value="1"/>
</dbReference>
<dbReference type="InterPro" id="IPR004550">
    <property type="entry name" value="AsnASE_II"/>
</dbReference>
<dbReference type="PANTHER" id="PTHR11707">
    <property type="entry name" value="L-ASPARAGINASE"/>
    <property type="match status" value="1"/>
</dbReference>
<dbReference type="PIRSF" id="PIRSF001220">
    <property type="entry name" value="L-ASNase_gatD"/>
    <property type="match status" value="1"/>
</dbReference>
<evidence type="ECO:0000313" key="6">
    <source>
        <dbReference type="EMBL" id="PLC49846.1"/>
    </source>
</evidence>
<organism evidence="6 7">
    <name type="scientific">Pollutimonas subterranea</name>
    <dbReference type="NCBI Taxonomy" id="2045210"/>
    <lineage>
        <taxon>Bacteria</taxon>
        <taxon>Pseudomonadati</taxon>
        <taxon>Pseudomonadota</taxon>
        <taxon>Betaproteobacteria</taxon>
        <taxon>Burkholderiales</taxon>
        <taxon>Alcaligenaceae</taxon>
        <taxon>Pollutimonas</taxon>
    </lineage>
</organism>
<dbReference type="Pfam" id="PF17763">
    <property type="entry name" value="Asparaginase_C"/>
    <property type="match status" value="1"/>
</dbReference>
<dbReference type="EMBL" id="PDNW01000008">
    <property type="protein sequence ID" value="PLC49846.1"/>
    <property type="molecule type" value="Genomic_DNA"/>
</dbReference>
<sequence length="334" mass="35875">MSLTERIRCALVTTGGTIVSKIDPSTGLAMPVLDGRELVSSLSAVGELPQVDIELHEVARVSSPHITPEHWCQLHDTIQTQLARDDIAGVVVAHGTAVLEETAWFLDLSIQTDKPVVVIGAQRNTSEYDTDGPRNLYNALLLCQHPDARGKGVLVTLNSHVNAAREVTKTHTVDVETFQSGEWGYLASIVRDRVRFHRAPLRRLHLPLAKGAALPRVEIVCMYAGADGALLDAAADLEPGGIVVQAVASGHLNGPMFDAVVRAIDRGIPVVVSTRIPRGGTRPGYGFDGSSQRLVDAGAVLSNDLSPWKSRVLLMLALQNGKNTSVELTELFDA</sequence>
<evidence type="ECO:0000259" key="5">
    <source>
        <dbReference type="Pfam" id="PF17763"/>
    </source>
</evidence>
<dbReference type="GO" id="GO:0006528">
    <property type="term" value="P:asparagine metabolic process"/>
    <property type="evidence" value="ECO:0007669"/>
    <property type="project" value="InterPro"/>
</dbReference>
<dbReference type="FunFam" id="3.40.50.1170:FF:000001">
    <property type="entry name" value="L-asparaginase 2"/>
    <property type="match status" value="1"/>
</dbReference>
<keyword evidence="2" id="KW-0378">Hydrolase</keyword>
<dbReference type="CDD" id="cd08964">
    <property type="entry name" value="L-asparaginase_II"/>
    <property type="match status" value="1"/>
</dbReference>
<dbReference type="SUPFAM" id="SSF53774">
    <property type="entry name" value="Glutaminase/Asparaginase"/>
    <property type="match status" value="1"/>
</dbReference>